<accession>A0ABQ1GQH2</accession>
<dbReference type="RefSeq" id="WP_229736039.1">
    <property type="nucleotide sequence ID" value="NZ_BMEX01000006.1"/>
</dbReference>
<keyword evidence="5" id="KW-1185">Reference proteome</keyword>
<dbReference type="Gene3D" id="1.20.1260.10">
    <property type="match status" value="1"/>
</dbReference>
<keyword evidence="1" id="KW-0749">Sporulation</keyword>
<evidence type="ECO:0000256" key="3">
    <source>
        <dbReference type="ARBA" id="ARBA00024344"/>
    </source>
</evidence>
<comment type="subcellular location">
    <subcellularLocation>
        <location evidence="2">Spore coat</location>
    </subcellularLocation>
</comment>
<comment type="caution">
    <text evidence="4">The sequence shown here is derived from an EMBL/GenBank/DDBJ whole genome shotgun (WGS) entry which is preliminary data.</text>
</comment>
<dbReference type="EMBL" id="BMEX01000006">
    <property type="protein sequence ID" value="GGA48308.1"/>
    <property type="molecule type" value="Genomic_DNA"/>
</dbReference>
<dbReference type="PANTHER" id="PTHR39183:SF1">
    <property type="entry name" value="SPORE COAT PROTEIN F-LIKE PROTEIN YHCQ"/>
    <property type="match status" value="1"/>
</dbReference>
<proteinExistence type="inferred from homology"/>
<gene>
    <name evidence="4" type="ORF">GCM10007416_21880</name>
</gene>
<dbReference type="Pfam" id="PF07875">
    <property type="entry name" value="Coat_F"/>
    <property type="match status" value="1"/>
</dbReference>
<evidence type="ECO:0000256" key="2">
    <source>
        <dbReference type="ARBA" id="ARBA00024325"/>
    </source>
</evidence>
<sequence length="106" mass="12182">MTLMNQMKQTVTGQGQMNESLISADLLLAAKSGVRNTAYALTEASTPEVREMLKRQLQDCINHHEQVYNYMEQKGWYNAKDFSKQIQVDQQMAQQAQQMVQQSQQP</sequence>
<dbReference type="PANTHER" id="PTHR39183">
    <property type="entry name" value="SPORE COAT PROTEIN F-LIKE PROTEIN YHCQ"/>
    <property type="match status" value="1"/>
</dbReference>
<protein>
    <recommendedName>
        <fullName evidence="6">Spore coat protein</fullName>
    </recommendedName>
</protein>
<dbReference type="Proteomes" id="UP000617979">
    <property type="component" value="Unassembled WGS sequence"/>
</dbReference>
<evidence type="ECO:0008006" key="6">
    <source>
        <dbReference type="Google" id="ProtNLM"/>
    </source>
</evidence>
<dbReference type="InterPro" id="IPR012851">
    <property type="entry name" value="Spore_coat_CotF-like"/>
</dbReference>
<name>A0ABQ1GQH2_9BACL</name>
<organism evidence="4 5">
    <name type="scientific">Kroppenstedtia guangzhouensis</name>
    <dbReference type="NCBI Taxonomy" id="1274356"/>
    <lineage>
        <taxon>Bacteria</taxon>
        <taxon>Bacillati</taxon>
        <taxon>Bacillota</taxon>
        <taxon>Bacilli</taxon>
        <taxon>Bacillales</taxon>
        <taxon>Thermoactinomycetaceae</taxon>
        <taxon>Kroppenstedtia</taxon>
    </lineage>
</organism>
<dbReference type="InterPro" id="IPR012347">
    <property type="entry name" value="Ferritin-like"/>
</dbReference>
<evidence type="ECO:0000313" key="5">
    <source>
        <dbReference type="Proteomes" id="UP000617979"/>
    </source>
</evidence>
<evidence type="ECO:0000256" key="1">
    <source>
        <dbReference type="ARBA" id="ARBA00022969"/>
    </source>
</evidence>
<comment type="similarity">
    <text evidence="3">Belongs to the CotF family.</text>
</comment>
<evidence type="ECO:0000313" key="4">
    <source>
        <dbReference type="EMBL" id="GGA48308.1"/>
    </source>
</evidence>
<reference evidence="5" key="1">
    <citation type="journal article" date="2019" name="Int. J. Syst. Evol. Microbiol.">
        <title>The Global Catalogue of Microorganisms (GCM) 10K type strain sequencing project: providing services to taxonomists for standard genome sequencing and annotation.</title>
        <authorList>
            <consortium name="The Broad Institute Genomics Platform"/>
            <consortium name="The Broad Institute Genome Sequencing Center for Infectious Disease"/>
            <person name="Wu L."/>
            <person name="Ma J."/>
        </authorList>
    </citation>
    <scope>NUCLEOTIDE SEQUENCE [LARGE SCALE GENOMIC DNA]</scope>
    <source>
        <strain evidence="5">CGMCC 1.12404</strain>
    </source>
</reference>